<reference evidence="2 3" key="1">
    <citation type="submission" date="2014-09" db="EMBL/GenBank/DDBJ databases">
        <title>Draft genome sequence of an obligately methylotrophic methanogen, Methanococcoides methylutens, isolated from marine sediment.</title>
        <authorList>
            <person name="Guan Y."/>
            <person name="Ngugi D.K."/>
            <person name="Blom J."/>
            <person name="Ali S."/>
            <person name="Ferry J.G."/>
            <person name="Stingl U."/>
        </authorList>
    </citation>
    <scope>NUCLEOTIDE SEQUENCE [LARGE SCALE GENOMIC DNA]</scope>
    <source>
        <strain evidence="2 3">DSM 2657</strain>
    </source>
</reference>
<keyword evidence="3" id="KW-1185">Reference proteome</keyword>
<protein>
    <submittedName>
        <fullName evidence="2">Iron ABC transporter substrate-binding protein</fullName>
    </submittedName>
</protein>
<sequence>MNKKFRSILLICVVLFAVCSSACVDQKETYAQNTISITDMAGRTVEIPADVNKVVATSPPATMLIYMLAPDKLAGWNFLPQESETYLKPEYQAVPVIGGWFGKQDGNYETIISIGPDVVFEGYNSGGDVTSTINARQEKFGTIPVVGIESTTDATAYEEPIRFMGELLGEEERAGQLISFYKGTLDTVTTKVSQIPEDERKRVYYAEGPEGLLTDPKGSPHSQLIEICGGINVAECPLDIGYGRSEVSIEQVLQWDPEVIITGDRDFYENIYEDPLWHDITAVKDHEVYLFPDAPFCWFDRPPGVNRIIGIPWTAKVLYPEEFSDLDLRGFVKEFYSEFYHYELSGTELDELLNPASKSN</sequence>
<dbReference type="Proteomes" id="UP000029859">
    <property type="component" value="Unassembled WGS sequence"/>
</dbReference>
<dbReference type="Pfam" id="PF01497">
    <property type="entry name" value="Peripla_BP_2"/>
    <property type="match status" value="1"/>
</dbReference>
<organism evidence="2 3">
    <name type="scientific">Methanococcoides methylutens</name>
    <dbReference type="NCBI Taxonomy" id="2226"/>
    <lineage>
        <taxon>Archaea</taxon>
        <taxon>Methanobacteriati</taxon>
        <taxon>Methanobacteriota</taxon>
        <taxon>Stenosarchaea group</taxon>
        <taxon>Methanomicrobia</taxon>
        <taxon>Methanosarcinales</taxon>
        <taxon>Methanosarcinaceae</taxon>
        <taxon>Methanococcoides</taxon>
    </lineage>
</organism>
<proteinExistence type="predicted"/>
<dbReference type="PANTHER" id="PTHR30535">
    <property type="entry name" value="VITAMIN B12-BINDING PROTEIN"/>
    <property type="match status" value="1"/>
</dbReference>
<dbReference type="InterPro" id="IPR002491">
    <property type="entry name" value="ABC_transptr_periplasmic_BD"/>
</dbReference>
<feature type="domain" description="Fe/B12 periplasmic-binding" evidence="1">
    <location>
        <begin position="53"/>
        <end position="322"/>
    </location>
</feature>
<accession>A0A099T0V5</accession>
<dbReference type="InterPro" id="IPR050902">
    <property type="entry name" value="ABC_Transporter_SBP"/>
</dbReference>
<comment type="caution">
    <text evidence="2">The sequence shown here is derived from an EMBL/GenBank/DDBJ whole genome shotgun (WGS) entry which is preliminary data.</text>
</comment>
<dbReference type="AlphaFoldDB" id="A0A099T0V5"/>
<evidence type="ECO:0000259" key="1">
    <source>
        <dbReference type="PROSITE" id="PS50983"/>
    </source>
</evidence>
<dbReference type="CDD" id="cd01142">
    <property type="entry name" value="TroA_e"/>
    <property type="match status" value="1"/>
</dbReference>
<gene>
    <name evidence="2" type="ORF">LI82_08100</name>
</gene>
<dbReference type="PANTHER" id="PTHR30535:SF34">
    <property type="entry name" value="MOLYBDATE-BINDING PROTEIN MOLA"/>
    <property type="match status" value="1"/>
</dbReference>
<dbReference type="RefSeq" id="WP_048194755.1">
    <property type="nucleotide sequence ID" value="NZ_CAAGSM010000005.1"/>
</dbReference>
<dbReference type="OrthoDB" id="24039at2157"/>
<dbReference type="Gene3D" id="1.20.58.2180">
    <property type="match status" value="1"/>
</dbReference>
<dbReference type="SUPFAM" id="SSF53807">
    <property type="entry name" value="Helical backbone' metal receptor"/>
    <property type="match status" value="1"/>
</dbReference>
<dbReference type="PROSITE" id="PS50983">
    <property type="entry name" value="FE_B12_PBP"/>
    <property type="match status" value="1"/>
</dbReference>
<dbReference type="EMBL" id="JRHO01000014">
    <property type="protein sequence ID" value="KGK97733.1"/>
    <property type="molecule type" value="Genomic_DNA"/>
</dbReference>
<evidence type="ECO:0000313" key="2">
    <source>
        <dbReference type="EMBL" id="KGK97733.1"/>
    </source>
</evidence>
<evidence type="ECO:0000313" key="3">
    <source>
        <dbReference type="Proteomes" id="UP000029859"/>
    </source>
</evidence>
<name>A0A099T0V5_METMT</name>
<dbReference type="Gene3D" id="3.40.50.1980">
    <property type="entry name" value="Nitrogenase molybdenum iron protein domain"/>
    <property type="match status" value="2"/>
</dbReference>